<proteinExistence type="predicted"/>
<organism evidence="2 3">
    <name type="scientific">Anaeromyces robustus</name>
    <dbReference type="NCBI Taxonomy" id="1754192"/>
    <lineage>
        <taxon>Eukaryota</taxon>
        <taxon>Fungi</taxon>
        <taxon>Fungi incertae sedis</taxon>
        <taxon>Chytridiomycota</taxon>
        <taxon>Chytridiomycota incertae sedis</taxon>
        <taxon>Neocallimastigomycetes</taxon>
        <taxon>Neocallimastigales</taxon>
        <taxon>Neocallimastigaceae</taxon>
        <taxon>Anaeromyces</taxon>
    </lineage>
</organism>
<sequence>MNNFPNQKGKSRIRTSDIYDKGRSSYHINKNNQKKNNDNLANIEDFRRFALILCSLRSSAQELQHI</sequence>
<evidence type="ECO:0000256" key="1">
    <source>
        <dbReference type="SAM" id="MobiDB-lite"/>
    </source>
</evidence>
<feature type="compositionally biased region" description="Basic and acidic residues" evidence="1">
    <location>
        <begin position="14"/>
        <end position="23"/>
    </location>
</feature>
<accession>A0A1Y1VT99</accession>
<keyword evidence="3" id="KW-1185">Reference proteome</keyword>
<name>A0A1Y1VT99_9FUNG</name>
<reference evidence="2 3" key="2">
    <citation type="submission" date="2016-08" db="EMBL/GenBank/DDBJ databases">
        <title>Pervasive Adenine N6-methylation of Active Genes in Fungi.</title>
        <authorList>
            <consortium name="DOE Joint Genome Institute"/>
            <person name="Mondo S.J."/>
            <person name="Dannebaum R.O."/>
            <person name="Kuo R.C."/>
            <person name="Labutti K."/>
            <person name="Haridas S."/>
            <person name="Kuo A."/>
            <person name="Salamov A."/>
            <person name="Ahrendt S.R."/>
            <person name="Lipzen A."/>
            <person name="Sullivan W."/>
            <person name="Andreopoulos W.B."/>
            <person name="Clum A."/>
            <person name="Lindquist E."/>
            <person name="Daum C."/>
            <person name="Ramamoorthy G.K."/>
            <person name="Gryganskyi A."/>
            <person name="Culley D."/>
            <person name="Magnuson J.K."/>
            <person name="James T.Y."/>
            <person name="O'Malley M.A."/>
            <person name="Stajich J.E."/>
            <person name="Spatafora J.W."/>
            <person name="Visel A."/>
            <person name="Grigoriev I.V."/>
        </authorList>
    </citation>
    <scope>NUCLEOTIDE SEQUENCE [LARGE SCALE GENOMIC DNA]</scope>
    <source>
        <strain evidence="2 3">S4</strain>
    </source>
</reference>
<dbReference type="EMBL" id="MCFG01000520">
    <property type="protein sequence ID" value="ORX64519.1"/>
    <property type="molecule type" value="Genomic_DNA"/>
</dbReference>
<reference evidence="2 3" key="1">
    <citation type="submission" date="2016-08" db="EMBL/GenBank/DDBJ databases">
        <title>A Parts List for Fungal Cellulosomes Revealed by Comparative Genomics.</title>
        <authorList>
            <consortium name="DOE Joint Genome Institute"/>
            <person name="Haitjema C.H."/>
            <person name="Gilmore S.P."/>
            <person name="Henske J.K."/>
            <person name="Solomon K.V."/>
            <person name="De Groot R."/>
            <person name="Kuo A."/>
            <person name="Mondo S.J."/>
            <person name="Salamov A.A."/>
            <person name="Labutti K."/>
            <person name="Zhao Z."/>
            <person name="Chiniquy J."/>
            <person name="Barry K."/>
            <person name="Brewer H.M."/>
            <person name="Purvine S.O."/>
            <person name="Wright A.T."/>
            <person name="Boxma B."/>
            <person name="Van Alen T."/>
            <person name="Hackstein J.H."/>
            <person name="Baker S.E."/>
            <person name="Grigoriev I.V."/>
            <person name="O'Malley M.A."/>
        </authorList>
    </citation>
    <scope>NUCLEOTIDE SEQUENCE [LARGE SCALE GENOMIC DNA]</scope>
    <source>
        <strain evidence="2 3">S4</strain>
    </source>
</reference>
<gene>
    <name evidence="2" type="ORF">BCR32DRAFT_287060</name>
</gene>
<evidence type="ECO:0000313" key="3">
    <source>
        <dbReference type="Proteomes" id="UP000193944"/>
    </source>
</evidence>
<protein>
    <submittedName>
        <fullName evidence="2">Uncharacterized protein</fullName>
    </submittedName>
</protein>
<feature type="region of interest" description="Disordered" evidence="1">
    <location>
        <begin position="1"/>
        <end position="39"/>
    </location>
</feature>
<dbReference type="Proteomes" id="UP000193944">
    <property type="component" value="Unassembled WGS sequence"/>
</dbReference>
<evidence type="ECO:0000313" key="2">
    <source>
        <dbReference type="EMBL" id="ORX64519.1"/>
    </source>
</evidence>
<comment type="caution">
    <text evidence="2">The sequence shown here is derived from an EMBL/GenBank/DDBJ whole genome shotgun (WGS) entry which is preliminary data.</text>
</comment>
<dbReference type="AlphaFoldDB" id="A0A1Y1VT99"/>